<dbReference type="PROSITE" id="PS52016">
    <property type="entry name" value="TONB_DEPENDENT_REC_3"/>
    <property type="match status" value="1"/>
</dbReference>
<evidence type="ECO:0000256" key="2">
    <source>
        <dbReference type="ARBA" id="ARBA00009810"/>
    </source>
</evidence>
<evidence type="ECO:0000256" key="14">
    <source>
        <dbReference type="PROSITE-ProRule" id="PRU01360"/>
    </source>
</evidence>
<dbReference type="RefSeq" id="WP_123801349.1">
    <property type="nucleotide sequence ID" value="NZ_RMVG01000009.1"/>
</dbReference>
<evidence type="ECO:0000256" key="12">
    <source>
        <dbReference type="ARBA" id="ARBA00023170"/>
    </source>
</evidence>
<comment type="subcellular location">
    <subcellularLocation>
        <location evidence="1 14">Cell outer membrane</location>
        <topology evidence="1 14">Multi-pass membrane protein</topology>
    </subcellularLocation>
</comment>
<keyword evidence="8" id="KW-0408">Iron</keyword>
<dbReference type="AlphaFoldDB" id="A0A3N4PJH2"/>
<dbReference type="Pfam" id="PF00593">
    <property type="entry name" value="TonB_dep_Rec_b-barrel"/>
    <property type="match status" value="1"/>
</dbReference>
<evidence type="ECO:0000256" key="8">
    <source>
        <dbReference type="ARBA" id="ARBA00023004"/>
    </source>
</evidence>
<evidence type="ECO:0000256" key="5">
    <source>
        <dbReference type="ARBA" id="ARBA00022496"/>
    </source>
</evidence>
<evidence type="ECO:0000256" key="17">
    <source>
        <dbReference type="RuleBase" id="RU003357"/>
    </source>
</evidence>
<proteinExistence type="inferred from homology"/>
<reference evidence="21 22" key="1">
    <citation type="submission" date="2018-11" db="EMBL/GenBank/DDBJ databases">
        <title>Whole genome sequencing of Pantoea sp. RIT388.</title>
        <authorList>
            <person name="Gan H.M."/>
            <person name="Hudson A.O."/>
        </authorList>
    </citation>
    <scope>NUCLEOTIDE SEQUENCE [LARGE SCALE GENOMIC DNA]</scope>
    <source>
        <strain evidence="21 22">RIT388</strain>
    </source>
</reference>
<evidence type="ECO:0000259" key="20">
    <source>
        <dbReference type="Pfam" id="PF07715"/>
    </source>
</evidence>
<dbReference type="InterPro" id="IPR012910">
    <property type="entry name" value="Plug_dom"/>
</dbReference>
<dbReference type="FunFam" id="2.40.170.20:FF:000002">
    <property type="entry name" value="Colicin I TonB-dependent receptor"/>
    <property type="match status" value="1"/>
</dbReference>
<dbReference type="InterPro" id="IPR000531">
    <property type="entry name" value="Beta-barrel_TonB"/>
</dbReference>
<evidence type="ECO:0000256" key="11">
    <source>
        <dbReference type="ARBA" id="ARBA00023136"/>
    </source>
</evidence>
<comment type="similarity">
    <text evidence="2 14 17">Belongs to the TonB-dependent receptor family.</text>
</comment>
<keyword evidence="7 18" id="KW-0732">Signal</keyword>
<dbReference type="NCBIfam" id="NF010048">
    <property type="entry name" value="PRK13524.1"/>
    <property type="match status" value="1"/>
</dbReference>
<feature type="domain" description="TonB-dependent receptor-like beta-barrel" evidence="19">
    <location>
        <begin position="262"/>
        <end position="698"/>
    </location>
</feature>
<dbReference type="OrthoDB" id="9764669at2"/>
<dbReference type="SUPFAM" id="SSF56935">
    <property type="entry name" value="Porins"/>
    <property type="match status" value="1"/>
</dbReference>
<dbReference type="Pfam" id="PF07715">
    <property type="entry name" value="Plug"/>
    <property type="match status" value="1"/>
</dbReference>
<evidence type="ECO:0000313" key="22">
    <source>
        <dbReference type="Proteomes" id="UP000281332"/>
    </source>
</evidence>
<comment type="caution">
    <text evidence="21">The sequence shown here is derived from an EMBL/GenBank/DDBJ whole genome shotgun (WGS) entry which is preliminary data.</text>
</comment>
<evidence type="ECO:0000256" key="10">
    <source>
        <dbReference type="ARBA" id="ARBA00023077"/>
    </source>
</evidence>
<evidence type="ECO:0000256" key="16">
    <source>
        <dbReference type="PROSITE-ProRule" id="PRU10144"/>
    </source>
</evidence>
<evidence type="ECO:0000256" key="7">
    <source>
        <dbReference type="ARBA" id="ARBA00022729"/>
    </source>
</evidence>
<keyword evidence="12 21" id="KW-0675">Receptor</keyword>
<sequence length="728" mass="79890">MNVTTRFGKRPCALLMAGILSAPGLSAAEETEKLADDETMLVTAEQILKQQPGVSTITAKDIEKSPPVNDLSDIIRKMPGVNLTGNGASGSRGNNRQIDIRGMGPENTLILIDGVPVSSRNSVRYSWRGERDSRGDTNWVPPEMVERIEVIRGPAAARYGSGAAGGVVNIITKRPTNDWHGSLSLFTNQPEDSKEGATRRANFSLSGPLAGDALTMRLYGNINKTDADAWDINTAQNGSYAAGREGVRNKDINSVFSWKITPEQILDLSWGYSRQGNIYAGDTQNSNGNNSANGLVESLVGSETNRLYRQSYGIAHNGIWDWGLSKLTFNYEKTNNTRLKEGSAGSVEGMINSDTYATSRLESYRSNAEINFPLDWLREQTVTLGAEWNYDKLNDPASMQAFNQSGITIGDISGNAAERSSSNSATLSSLYLEDNIAATDSTEVIPGVRFDYHDKFGANWSPSLNLSQRLGDDFTLKAGIARAFKAPNLYQSSEGYLLSSRGNGCPKNLSNSCYLMGNGDLDPEVSVNKELGLEYTHDGYAAGITWFRNDYKNKIVSGRELTGTASNGNDILRWENAGKAVVEGLEGNLTIPLVADTLEWRSNATYMLKSEDKETGNPLSIIPEYTINSQLEWQISQNFSGNINWTMYGRQKPREFAETRLDARGMSTREIGAYSVLGLNVNYDITKNMRANIGVSNLLDKRLYRENDGASTYNEPGRAYYAGLTYDF</sequence>
<keyword evidence="22" id="KW-1185">Reference proteome</keyword>
<dbReference type="PANTHER" id="PTHR30069:SF8">
    <property type="entry name" value="TONB-DEPENDENT SIDEROPHORE RECEPTOR PROTEIN"/>
    <property type="match status" value="1"/>
</dbReference>
<dbReference type="PROSITE" id="PS00430">
    <property type="entry name" value="TONB_DEPENDENT_REC_1"/>
    <property type="match status" value="1"/>
</dbReference>
<dbReference type="InterPro" id="IPR010917">
    <property type="entry name" value="TonB_rcpt_CS"/>
</dbReference>
<keyword evidence="9" id="KW-0406">Ion transport</keyword>
<feature type="short sequence motif" description="TonB C-terminal box" evidence="16">
    <location>
        <begin position="711"/>
        <end position="728"/>
    </location>
</feature>
<protein>
    <submittedName>
        <fullName evidence="21">TonB-dependent siderophore receptor</fullName>
    </submittedName>
</protein>
<gene>
    <name evidence="21" type="ORF">BBB56_12960</name>
</gene>
<dbReference type="GO" id="GO:0044718">
    <property type="term" value="P:siderophore transmembrane transport"/>
    <property type="evidence" value="ECO:0007669"/>
    <property type="project" value="TreeGrafter"/>
</dbReference>
<keyword evidence="11 14" id="KW-0472">Membrane</keyword>
<evidence type="ECO:0000256" key="3">
    <source>
        <dbReference type="ARBA" id="ARBA00022448"/>
    </source>
</evidence>
<dbReference type="GO" id="GO:0038023">
    <property type="term" value="F:signaling receptor activity"/>
    <property type="evidence" value="ECO:0007669"/>
    <property type="project" value="InterPro"/>
</dbReference>
<name>A0A3N4PJH2_9GAMM</name>
<evidence type="ECO:0000256" key="6">
    <source>
        <dbReference type="ARBA" id="ARBA00022692"/>
    </source>
</evidence>
<dbReference type="Gene3D" id="2.40.170.20">
    <property type="entry name" value="TonB-dependent receptor, beta-barrel domain"/>
    <property type="match status" value="1"/>
</dbReference>
<dbReference type="InterPro" id="IPR010916">
    <property type="entry name" value="TonB_box_CS"/>
</dbReference>
<dbReference type="InterPro" id="IPR036942">
    <property type="entry name" value="Beta-barrel_TonB_sf"/>
</dbReference>
<dbReference type="CDD" id="cd01347">
    <property type="entry name" value="ligand_gated_channel"/>
    <property type="match status" value="1"/>
</dbReference>
<dbReference type="InterPro" id="IPR058134">
    <property type="entry name" value="PirA/FepA/PfeA"/>
</dbReference>
<organism evidence="21 22">
    <name type="scientific">Candidatus Pantoea deserta</name>
    <dbReference type="NCBI Taxonomy" id="1869313"/>
    <lineage>
        <taxon>Bacteria</taxon>
        <taxon>Pseudomonadati</taxon>
        <taxon>Pseudomonadota</taxon>
        <taxon>Gammaproteobacteria</taxon>
        <taxon>Enterobacterales</taxon>
        <taxon>Erwiniaceae</taxon>
        <taxon>Pantoea</taxon>
    </lineage>
</organism>
<accession>A0A3N4PJH2</accession>
<dbReference type="GO" id="GO:0009279">
    <property type="term" value="C:cell outer membrane"/>
    <property type="evidence" value="ECO:0007669"/>
    <property type="project" value="UniProtKB-SubCell"/>
</dbReference>
<keyword evidence="4 14" id="KW-1134">Transmembrane beta strand</keyword>
<feature type="signal peptide" evidence="18">
    <location>
        <begin position="1"/>
        <end position="27"/>
    </location>
</feature>
<keyword evidence="3 14" id="KW-0813">Transport</keyword>
<evidence type="ECO:0000256" key="1">
    <source>
        <dbReference type="ARBA" id="ARBA00004571"/>
    </source>
</evidence>
<dbReference type="GO" id="GO:0042912">
    <property type="term" value="F:colicin transmembrane transporter activity"/>
    <property type="evidence" value="ECO:0007669"/>
    <property type="project" value="UniProtKB-ARBA"/>
</dbReference>
<feature type="chain" id="PRO_5018101830" evidence="18">
    <location>
        <begin position="28"/>
        <end position="728"/>
    </location>
</feature>
<evidence type="ECO:0000256" key="15">
    <source>
        <dbReference type="PROSITE-ProRule" id="PRU10143"/>
    </source>
</evidence>
<dbReference type="PROSITE" id="PS01156">
    <property type="entry name" value="TONB_DEPENDENT_REC_2"/>
    <property type="match status" value="1"/>
</dbReference>
<dbReference type="GO" id="GO:0015344">
    <property type="term" value="F:siderophore uptake transmembrane transporter activity"/>
    <property type="evidence" value="ECO:0007669"/>
    <property type="project" value="TreeGrafter"/>
</dbReference>
<dbReference type="InterPro" id="IPR037066">
    <property type="entry name" value="Plug_dom_sf"/>
</dbReference>
<dbReference type="PANTHER" id="PTHR30069">
    <property type="entry name" value="TONB-DEPENDENT OUTER MEMBRANE RECEPTOR"/>
    <property type="match status" value="1"/>
</dbReference>
<keyword evidence="10 15" id="KW-0798">TonB box</keyword>
<feature type="domain" description="TonB-dependent receptor plug" evidence="20">
    <location>
        <begin position="53"/>
        <end position="167"/>
    </location>
</feature>
<evidence type="ECO:0000259" key="19">
    <source>
        <dbReference type="Pfam" id="PF00593"/>
    </source>
</evidence>
<keyword evidence="6 14" id="KW-0812">Transmembrane</keyword>
<keyword evidence="13 14" id="KW-0998">Cell outer membrane</keyword>
<evidence type="ECO:0000256" key="4">
    <source>
        <dbReference type="ARBA" id="ARBA00022452"/>
    </source>
</evidence>
<dbReference type="EMBL" id="RMVG01000009">
    <property type="protein sequence ID" value="RPD99753.1"/>
    <property type="molecule type" value="Genomic_DNA"/>
</dbReference>
<dbReference type="Proteomes" id="UP000281332">
    <property type="component" value="Unassembled WGS sequence"/>
</dbReference>
<dbReference type="InterPro" id="IPR039426">
    <property type="entry name" value="TonB-dep_rcpt-like"/>
</dbReference>
<keyword evidence="5" id="KW-0410">Iron transport</keyword>
<evidence type="ECO:0000256" key="9">
    <source>
        <dbReference type="ARBA" id="ARBA00023065"/>
    </source>
</evidence>
<dbReference type="NCBIfam" id="NF010051">
    <property type="entry name" value="PRK13528.1"/>
    <property type="match status" value="1"/>
</dbReference>
<evidence type="ECO:0000256" key="18">
    <source>
        <dbReference type="SAM" id="SignalP"/>
    </source>
</evidence>
<evidence type="ECO:0000313" key="21">
    <source>
        <dbReference type="EMBL" id="RPD99753.1"/>
    </source>
</evidence>
<dbReference type="NCBIfam" id="TIGR01783">
    <property type="entry name" value="TonB-siderophor"/>
    <property type="match status" value="1"/>
</dbReference>
<dbReference type="Gene3D" id="2.170.130.10">
    <property type="entry name" value="TonB-dependent receptor, plug domain"/>
    <property type="match status" value="1"/>
</dbReference>
<evidence type="ECO:0000256" key="13">
    <source>
        <dbReference type="ARBA" id="ARBA00023237"/>
    </source>
</evidence>
<dbReference type="InterPro" id="IPR010105">
    <property type="entry name" value="TonB_sidphr_rcpt"/>
</dbReference>
<feature type="short sequence motif" description="TonB box" evidence="15">
    <location>
        <begin position="39"/>
        <end position="45"/>
    </location>
</feature>